<reference evidence="2 3" key="1">
    <citation type="submission" date="2017-08" db="EMBL/GenBank/DDBJ databases">
        <title>Substantial Increase in Enzyme Production by Combined Drug-Resistance Mutations in Paenibacillus agaridevorans.</title>
        <authorList>
            <person name="Tanaka Y."/>
            <person name="Funane K."/>
            <person name="Hosaka T."/>
            <person name="Shiwa Y."/>
            <person name="Fujita N."/>
            <person name="Miyazaki T."/>
            <person name="Yoshikawa H."/>
            <person name="Murakami K."/>
            <person name="Kasahara K."/>
            <person name="Inaoka T."/>
            <person name="Hiraga Y."/>
            <person name="Ochi K."/>
        </authorList>
    </citation>
    <scope>NUCLEOTIDE SEQUENCE [LARGE SCALE GENOMIC DNA]</scope>
    <source>
        <strain evidence="2 3">T-3040</strain>
    </source>
</reference>
<proteinExistence type="predicted"/>
<protein>
    <submittedName>
        <fullName evidence="2">Uncharacterized protein</fullName>
    </submittedName>
</protein>
<feature type="transmembrane region" description="Helical" evidence="1">
    <location>
        <begin position="38"/>
        <end position="57"/>
    </location>
</feature>
<comment type="caution">
    <text evidence="2">The sequence shown here is derived from an EMBL/GenBank/DDBJ whole genome shotgun (WGS) entry which is preliminary data.</text>
</comment>
<keyword evidence="1" id="KW-1133">Transmembrane helix</keyword>
<sequence length="623" mass="71754">MREEQMRHAEAEAELLGIYLMGDIREDAQFMGLTLKDMGWIIGTTLTIGLVPFLLPFSFWVKLIWLVLVMGSSFIGRAIRLPYRRKRYYLDKRYQPKRGTGTGLETLLGMEEDSWFYTSKNKSGRPVVQMLYSIQAPPWETAILSQKRQRIAAFGQFIRACSKEGFTIDVFAEQIPDYRHEIWAQKVEAPSDSEGIEQLKMMRIGMWRGLAQSGEAQRSAYVLRLTIDQHRIDPRQRDDEPEGSKEELKRFRFVAELREKQARVMNVLGHSGHLYSLISGYVTPELLGRWWDRKAWERWTDLQESWQELEDEQQQALVMEQQELKVEHIEEEVEPEDRDVPLIIEEEPITTKKSAFRSLMTGLRTTVGTMFSRLRVLIAKRLRKRKSKTEGTDAVALEDERIEEATESLMLTPGVRLLTSPVPSGKTFLAVNLGTAWSSHETPVHVVDLSPDQGCKTALNPLPLTSREEGWESYMSRHAPGLTLWIPTAGFRHTDAVKELLQKLGPSHPVLVDLPWSHPGREELQAHGIAVAIVDSDYHHWLRWEQAAPRWMGEVWINGAEPEMQQAVRTLVKEHWQPTECHIFPAIKGARYWLYQGRPPATDPEIRQLLRQTGDTQEEEGCA</sequence>
<dbReference type="RefSeq" id="WP_108993048.1">
    <property type="nucleotide sequence ID" value="NZ_BDQX01000136.1"/>
</dbReference>
<keyword evidence="1" id="KW-0812">Transmembrane</keyword>
<gene>
    <name evidence="2" type="ORF">PAT3040_02674</name>
</gene>
<keyword evidence="3" id="KW-1185">Reference proteome</keyword>
<dbReference type="EMBL" id="BDQX01000136">
    <property type="protein sequence ID" value="GBG08107.1"/>
    <property type="molecule type" value="Genomic_DNA"/>
</dbReference>
<organism evidence="2 3">
    <name type="scientific">Paenibacillus agaridevorans</name>
    <dbReference type="NCBI Taxonomy" id="171404"/>
    <lineage>
        <taxon>Bacteria</taxon>
        <taxon>Bacillati</taxon>
        <taxon>Bacillota</taxon>
        <taxon>Bacilli</taxon>
        <taxon>Bacillales</taxon>
        <taxon>Paenibacillaceae</taxon>
        <taxon>Paenibacillus</taxon>
    </lineage>
</organism>
<dbReference type="Proteomes" id="UP000245202">
    <property type="component" value="Unassembled WGS sequence"/>
</dbReference>
<accession>A0A2R5ENG9</accession>
<evidence type="ECO:0000313" key="3">
    <source>
        <dbReference type="Proteomes" id="UP000245202"/>
    </source>
</evidence>
<dbReference type="AlphaFoldDB" id="A0A2R5ENG9"/>
<name>A0A2R5ENG9_9BACL</name>
<keyword evidence="1" id="KW-0472">Membrane</keyword>
<evidence type="ECO:0000313" key="2">
    <source>
        <dbReference type="EMBL" id="GBG08107.1"/>
    </source>
</evidence>
<evidence type="ECO:0000256" key="1">
    <source>
        <dbReference type="SAM" id="Phobius"/>
    </source>
</evidence>